<dbReference type="GO" id="GO:0009395">
    <property type="term" value="P:phospholipid catabolic process"/>
    <property type="evidence" value="ECO:0007669"/>
    <property type="project" value="TreeGrafter"/>
</dbReference>
<reference evidence="3 4" key="1">
    <citation type="submission" date="2017-03" db="EMBL/GenBank/DDBJ databases">
        <title>Widespread Adenine N6-methylation of Active Genes in Fungi.</title>
        <authorList>
            <consortium name="DOE Joint Genome Institute"/>
            <person name="Mondo S.J."/>
            <person name="Dannebaum R.O."/>
            <person name="Kuo R.C."/>
            <person name="Louie K.B."/>
            <person name="Bewick A.J."/>
            <person name="Labutti K."/>
            <person name="Haridas S."/>
            <person name="Kuo A."/>
            <person name="Salamov A."/>
            <person name="Ahrendt S.R."/>
            <person name="Lau R."/>
            <person name="Bowen B.P."/>
            <person name="Lipzen A."/>
            <person name="Sullivan W."/>
            <person name="Andreopoulos W.B."/>
            <person name="Clum A."/>
            <person name="Lindquist E."/>
            <person name="Daum C."/>
            <person name="Northen T.R."/>
            <person name="Ramamoorthy G."/>
            <person name="Schmitz R.J."/>
            <person name="Gryganskyi A."/>
            <person name="Culley D."/>
            <person name="Magnuson J."/>
            <person name="James T.Y."/>
            <person name="O'Malley M.A."/>
            <person name="Stajich J.E."/>
            <person name="Spatafora J.W."/>
            <person name="Visel A."/>
            <person name="Grigoriev I.V."/>
        </authorList>
    </citation>
    <scope>NUCLEOTIDE SEQUENCE [LARGE SCALE GENOMIC DNA]</scope>
    <source>
        <strain evidence="3 4">NRRL Y-17943</strain>
    </source>
</reference>
<proteinExistence type="predicted"/>
<protein>
    <submittedName>
        <fullName evidence="3">Phospholipase C PLC-C</fullName>
    </submittedName>
</protein>
<dbReference type="InParanoid" id="A0A1Y1U6I9"/>
<dbReference type="PANTHER" id="PTHR31956:SF1">
    <property type="entry name" value="NON-SPECIFIC PHOSPHOLIPASE C1"/>
    <property type="match status" value="1"/>
</dbReference>
<dbReference type="InterPro" id="IPR017850">
    <property type="entry name" value="Alkaline_phosphatase_core_sf"/>
</dbReference>
<dbReference type="GO" id="GO:0042578">
    <property type="term" value="F:phosphoric ester hydrolase activity"/>
    <property type="evidence" value="ECO:0007669"/>
    <property type="project" value="UniProtKB-ARBA"/>
</dbReference>
<keyword evidence="1" id="KW-0378">Hydrolase</keyword>
<feature type="signal peptide" evidence="2">
    <location>
        <begin position="1"/>
        <end position="18"/>
    </location>
</feature>
<evidence type="ECO:0000313" key="4">
    <source>
        <dbReference type="Proteomes" id="UP000193218"/>
    </source>
</evidence>
<evidence type="ECO:0000256" key="1">
    <source>
        <dbReference type="ARBA" id="ARBA00022801"/>
    </source>
</evidence>
<dbReference type="PANTHER" id="PTHR31956">
    <property type="entry name" value="NON-SPECIFIC PHOSPHOLIPASE C4-RELATED"/>
    <property type="match status" value="1"/>
</dbReference>
<dbReference type="OrthoDB" id="5135119at2759"/>
<gene>
    <name evidence="3" type="ORF">BD324DRAFT_610498</name>
</gene>
<dbReference type="EMBL" id="NBSH01000018">
    <property type="protein sequence ID" value="ORX33628.1"/>
    <property type="molecule type" value="Genomic_DNA"/>
</dbReference>
<dbReference type="AlphaFoldDB" id="A0A1Y1U6I9"/>
<dbReference type="RefSeq" id="XP_021867938.1">
    <property type="nucleotide sequence ID" value="XM_022014201.1"/>
</dbReference>
<dbReference type="STRING" id="4999.A0A1Y1U6I9"/>
<dbReference type="Pfam" id="PF04185">
    <property type="entry name" value="Phosphoesterase"/>
    <property type="match status" value="2"/>
</dbReference>
<feature type="chain" id="PRO_5013231482" evidence="2">
    <location>
        <begin position="19"/>
        <end position="480"/>
    </location>
</feature>
<name>A0A1Y1U6I9_9TREE</name>
<dbReference type="Gene3D" id="3.40.720.10">
    <property type="entry name" value="Alkaline Phosphatase, subunit A"/>
    <property type="match status" value="2"/>
</dbReference>
<comment type="caution">
    <text evidence="3">The sequence shown here is derived from an EMBL/GenBank/DDBJ whole genome shotgun (WGS) entry which is preliminary data.</text>
</comment>
<evidence type="ECO:0000313" key="3">
    <source>
        <dbReference type="EMBL" id="ORX33628.1"/>
    </source>
</evidence>
<evidence type="ECO:0000256" key="2">
    <source>
        <dbReference type="SAM" id="SignalP"/>
    </source>
</evidence>
<dbReference type="InterPro" id="IPR007312">
    <property type="entry name" value="Phosphoesterase"/>
</dbReference>
<sequence length="480" mass="53171">MRPAPLFFILAAPATTLAQGWDPTSVVSGSPLSIANLQSKIKTVVIMVMENRSFDNLLGGLDIWGLDNPTNNGQFCNPLNISDPSQGQACTGPTDYNSILDDPDHSVIGNNMEFYGTYIPDNSAIQDGSLTPSMNGFADEQIFHYGAEVNATVLGTQVMHYYSEEEIPVLAELSKNFVVFNRWFSDIPGPTNPNRVSLCSGTSNGAGANNFAYNAMPQKSIFQALTESGRTWKDYLVDDSIQDARWFEWTYSSGNTDKVVYMDEFYADAANGTLPNLVYINPSCCGEGTNSMHPTGPVSEGEQLIKQVYEALRASPQWDEIAWSRLTTFRTRWPADEHSFPVLTFDETGGFHDHVSPPLATPPDDLTFTSTAPNGQNYTFGFDRLGGRMPTWLISPWVAPIVEQEGMNSAHQFVAYSASSILRTVSYLWDWEPFTPRVEASPAFDHLILPFSRWTPETLPDVVQFKRDNVLAAKPFCPEA</sequence>
<keyword evidence="2" id="KW-0732">Signal</keyword>
<organism evidence="3 4">
    <name type="scientific">Kockovaella imperatae</name>
    <dbReference type="NCBI Taxonomy" id="4999"/>
    <lineage>
        <taxon>Eukaryota</taxon>
        <taxon>Fungi</taxon>
        <taxon>Dikarya</taxon>
        <taxon>Basidiomycota</taxon>
        <taxon>Agaricomycotina</taxon>
        <taxon>Tremellomycetes</taxon>
        <taxon>Tremellales</taxon>
        <taxon>Cuniculitremaceae</taxon>
        <taxon>Kockovaella</taxon>
    </lineage>
</organism>
<dbReference type="Proteomes" id="UP000193218">
    <property type="component" value="Unassembled WGS sequence"/>
</dbReference>
<dbReference type="GeneID" id="33556009"/>
<accession>A0A1Y1U6I9</accession>
<keyword evidence="4" id="KW-1185">Reference proteome</keyword>